<dbReference type="Gene3D" id="3.30.530.20">
    <property type="match status" value="1"/>
</dbReference>
<dbReference type="Proteomes" id="UP001501671">
    <property type="component" value="Unassembled WGS sequence"/>
</dbReference>
<sequence>MTTHPFRILGVGIDRPHAEVAAFLADPRNFPLWASGLAGGLERLAQAGTADEWVADGADGRVTMRFSPPNDFGVADHWVTLPDGTTVYVPLRAVADGDGALVTLTLFRLPGMDDARFEADGQWIERDLASLKRVLESR</sequence>
<keyword evidence="2" id="KW-1185">Reference proteome</keyword>
<protein>
    <recommendedName>
        <fullName evidence="3">Polyketide cyclase</fullName>
    </recommendedName>
</protein>
<dbReference type="InterPro" id="IPR023393">
    <property type="entry name" value="START-like_dom_sf"/>
</dbReference>
<accession>A0ABP8GH92</accession>
<evidence type="ECO:0000313" key="2">
    <source>
        <dbReference type="Proteomes" id="UP001501671"/>
    </source>
</evidence>
<dbReference type="SUPFAM" id="SSF55961">
    <property type="entry name" value="Bet v1-like"/>
    <property type="match status" value="1"/>
</dbReference>
<name>A0ABP8GH92_9BURK</name>
<evidence type="ECO:0000313" key="1">
    <source>
        <dbReference type="EMBL" id="GAA4323969.1"/>
    </source>
</evidence>
<dbReference type="EMBL" id="BAABFO010000002">
    <property type="protein sequence ID" value="GAA4323969.1"/>
    <property type="molecule type" value="Genomic_DNA"/>
</dbReference>
<reference evidence="2" key="1">
    <citation type="journal article" date="2019" name="Int. J. Syst. Evol. Microbiol.">
        <title>The Global Catalogue of Microorganisms (GCM) 10K type strain sequencing project: providing services to taxonomists for standard genome sequencing and annotation.</title>
        <authorList>
            <consortium name="The Broad Institute Genomics Platform"/>
            <consortium name="The Broad Institute Genome Sequencing Center for Infectious Disease"/>
            <person name="Wu L."/>
            <person name="Ma J."/>
        </authorList>
    </citation>
    <scope>NUCLEOTIDE SEQUENCE [LARGE SCALE GENOMIC DNA]</scope>
    <source>
        <strain evidence="2">JCM 17666</strain>
    </source>
</reference>
<gene>
    <name evidence="1" type="ORF">GCM10023144_05180</name>
</gene>
<evidence type="ECO:0008006" key="3">
    <source>
        <dbReference type="Google" id="ProtNLM"/>
    </source>
</evidence>
<comment type="caution">
    <text evidence="1">The sequence shown here is derived from an EMBL/GenBank/DDBJ whole genome shotgun (WGS) entry which is preliminary data.</text>
</comment>
<dbReference type="RefSeq" id="WP_345246029.1">
    <property type="nucleotide sequence ID" value="NZ_BAABFO010000002.1"/>
</dbReference>
<proteinExistence type="predicted"/>
<organism evidence="1 2">
    <name type="scientific">Pigmentiphaga soli</name>
    <dbReference type="NCBI Taxonomy" id="1007095"/>
    <lineage>
        <taxon>Bacteria</taxon>
        <taxon>Pseudomonadati</taxon>
        <taxon>Pseudomonadota</taxon>
        <taxon>Betaproteobacteria</taxon>
        <taxon>Burkholderiales</taxon>
        <taxon>Alcaligenaceae</taxon>
        <taxon>Pigmentiphaga</taxon>
    </lineage>
</organism>